<dbReference type="Gene3D" id="1.10.10.10">
    <property type="entry name" value="Winged helix-like DNA-binding domain superfamily/Winged helix DNA-binding domain"/>
    <property type="match status" value="1"/>
</dbReference>
<feature type="domain" description="RNA polymerase sigma-70 region 2" evidence="5">
    <location>
        <begin position="15"/>
        <end position="71"/>
    </location>
</feature>
<evidence type="ECO:0000259" key="6">
    <source>
        <dbReference type="Pfam" id="PF08281"/>
    </source>
</evidence>
<name>A0ABT3RV10_9BACT</name>
<dbReference type="PANTHER" id="PTHR43133">
    <property type="entry name" value="RNA POLYMERASE ECF-TYPE SIGMA FACTO"/>
    <property type="match status" value="1"/>
</dbReference>
<accession>A0ABT3RV10</accession>
<dbReference type="SUPFAM" id="SSF88659">
    <property type="entry name" value="Sigma3 and sigma4 domains of RNA polymerase sigma factors"/>
    <property type="match status" value="1"/>
</dbReference>
<dbReference type="InterPro" id="IPR013325">
    <property type="entry name" value="RNA_pol_sigma_r2"/>
</dbReference>
<feature type="domain" description="RNA polymerase sigma factor 70 region 4 type 2" evidence="6">
    <location>
        <begin position="105"/>
        <end position="147"/>
    </location>
</feature>
<keyword evidence="3" id="KW-0731">Sigma factor</keyword>
<dbReference type="InterPro" id="IPR013249">
    <property type="entry name" value="RNA_pol_sigma70_r4_t2"/>
</dbReference>
<evidence type="ECO:0000256" key="1">
    <source>
        <dbReference type="ARBA" id="ARBA00010641"/>
    </source>
</evidence>
<dbReference type="PANTHER" id="PTHR43133:SF62">
    <property type="entry name" value="RNA POLYMERASE SIGMA FACTOR SIGZ"/>
    <property type="match status" value="1"/>
</dbReference>
<evidence type="ECO:0000256" key="2">
    <source>
        <dbReference type="ARBA" id="ARBA00023015"/>
    </source>
</evidence>
<dbReference type="Gene3D" id="1.10.1740.10">
    <property type="match status" value="1"/>
</dbReference>
<comment type="similarity">
    <text evidence="1">Belongs to the sigma-70 factor family. ECF subfamily.</text>
</comment>
<proteinExistence type="inferred from homology"/>
<dbReference type="EMBL" id="JAPFQN010000010">
    <property type="protein sequence ID" value="MCX2745616.1"/>
    <property type="molecule type" value="Genomic_DNA"/>
</dbReference>
<evidence type="ECO:0008006" key="9">
    <source>
        <dbReference type="Google" id="ProtNLM"/>
    </source>
</evidence>
<dbReference type="InterPro" id="IPR039425">
    <property type="entry name" value="RNA_pol_sigma-70-like"/>
</dbReference>
<dbReference type="InterPro" id="IPR013324">
    <property type="entry name" value="RNA_pol_sigma_r3/r4-like"/>
</dbReference>
<sequence length="193" mass="22471">MKFNTIWNNQSDYLFNFIKDQVDTNEIAEDILQEIAIKFNRALESRIIKNPESWLFQVARNTIADHYRKTSKNQAFSYHEIPEIIDNNNSSTCYCDLSGFVIKNYLPEKYGNPLYMADIEKVPHKEIAAKMNLSLTAAKSRIQRARILLKERIETCIDITYRQDGSITGFDLKKGCDLPRDLLNEIERLNLSI</sequence>
<keyword evidence="2" id="KW-0805">Transcription regulation</keyword>
<protein>
    <recommendedName>
        <fullName evidence="9">Sigma-70 family RNA polymerase sigma factor</fullName>
    </recommendedName>
</protein>
<dbReference type="Pfam" id="PF04542">
    <property type="entry name" value="Sigma70_r2"/>
    <property type="match status" value="1"/>
</dbReference>
<gene>
    <name evidence="7" type="ORF">OO013_17170</name>
</gene>
<keyword evidence="8" id="KW-1185">Reference proteome</keyword>
<evidence type="ECO:0000259" key="5">
    <source>
        <dbReference type="Pfam" id="PF04542"/>
    </source>
</evidence>
<comment type="caution">
    <text evidence="7">The sequence shown here is derived from an EMBL/GenBank/DDBJ whole genome shotgun (WGS) entry which is preliminary data.</text>
</comment>
<dbReference type="InterPro" id="IPR007627">
    <property type="entry name" value="RNA_pol_sigma70_r2"/>
</dbReference>
<organism evidence="7 8">
    <name type="scientific">Mangrovivirga halotolerans</name>
    <dbReference type="NCBI Taxonomy" id="2993936"/>
    <lineage>
        <taxon>Bacteria</taxon>
        <taxon>Pseudomonadati</taxon>
        <taxon>Bacteroidota</taxon>
        <taxon>Cytophagia</taxon>
        <taxon>Cytophagales</taxon>
        <taxon>Mangrovivirgaceae</taxon>
        <taxon>Mangrovivirga</taxon>
    </lineage>
</organism>
<dbReference type="SUPFAM" id="SSF88946">
    <property type="entry name" value="Sigma2 domain of RNA polymerase sigma factors"/>
    <property type="match status" value="1"/>
</dbReference>
<evidence type="ECO:0000256" key="3">
    <source>
        <dbReference type="ARBA" id="ARBA00023082"/>
    </source>
</evidence>
<evidence type="ECO:0000313" key="7">
    <source>
        <dbReference type="EMBL" id="MCX2745616.1"/>
    </source>
</evidence>
<dbReference type="Pfam" id="PF08281">
    <property type="entry name" value="Sigma70_r4_2"/>
    <property type="match status" value="1"/>
</dbReference>
<dbReference type="Proteomes" id="UP001209885">
    <property type="component" value="Unassembled WGS sequence"/>
</dbReference>
<evidence type="ECO:0000256" key="4">
    <source>
        <dbReference type="ARBA" id="ARBA00023163"/>
    </source>
</evidence>
<reference evidence="7 8" key="1">
    <citation type="submission" date="2022-11" db="EMBL/GenBank/DDBJ databases">
        <title>The characterization of three novel Bacteroidetes species and genomic analysis of their roles in tidal elemental geochemical cycles.</title>
        <authorList>
            <person name="Ma K."/>
        </authorList>
    </citation>
    <scope>NUCLEOTIDE SEQUENCE [LARGE SCALE GENOMIC DNA]</scope>
    <source>
        <strain evidence="7 8">M17</strain>
    </source>
</reference>
<dbReference type="InterPro" id="IPR036388">
    <property type="entry name" value="WH-like_DNA-bd_sf"/>
</dbReference>
<dbReference type="RefSeq" id="WP_266058214.1">
    <property type="nucleotide sequence ID" value="NZ_JAPFQN010000010.1"/>
</dbReference>
<keyword evidence="4" id="KW-0804">Transcription</keyword>
<evidence type="ECO:0000313" key="8">
    <source>
        <dbReference type="Proteomes" id="UP001209885"/>
    </source>
</evidence>